<comment type="caution">
    <text evidence="1">The sequence shown here is derived from an EMBL/GenBank/DDBJ whole genome shotgun (WGS) entry which is preliminary data.</text>
</comment>
<gene>
    <name evidence="1" type="ORF">E5358_04515</name>
</gene>
<sequence length="205" mass="23569">MTEKKLIPVARMLSLLFTPFYLPIVGMIALFAFSYLSLLPWQYKLYVIITTYFFTILLPTVLIHSYRKYHGWSLYHLGKREKRMIPYIISILSYLACYHIMRWMHFPHFMSAIIVAALFVQVVCAMFNNWLKVSTHMAAIGGMTGGVAAFSFIFGFNAIWWLSVLIIIAGLLGTARMLLRLHTLSEICTGFLVGFTTTFFVVLII</sequence>
<organism evidence="1 2">
    <name type="scientific">Palleniella muris</name>
    <dbReference type="NCBI Taxonomy" id="3038145"/>
    <lineage>
        <taxon>Bacteria</taxon>
        <taxon>Pseudomonadati</taxon>
        <taxon>Bacteroidota</taxon>
        <taxon>Bacteroidia</taxon>
        <taxon>Bacteroidales</taxon>
        <taxon>Prevotellaceae</taxon>
        <taxon>Palleniella</taxon>
    </lineage>
</organism>
<protein>
    <submittedName>
        <fullName evidence="1">Uncharacterized protein</fullName>
    </submittedName>
</protein>
<dbReference type="Proteomes" id="UP000308886">
    <property type="component" value="Unassembled WGS sequence"/>
</dbReference>
<keyword evidence="2" id="KW-1185">Reference proteome</keyword>
<proteinExistence type="predicted"/>
<reference evidence="1" key="1">
    <citation type="submission" date="2019-04" db="EMBL/GenBank/DDBJ databases">
        <title>Microbes associate with the intestines of laboratory mice.</title>
        <authorList>
            <person name="Navarre W."/>
            <person name="Wong E."/>
            <person name="Huang K."/>
            <person name="Tropini C."/>
            <person name="Ng K."/>
            <person name="Yu B."/>
        </authorList>
    </citation>
    <scope>NUCLEOTIDE SEQUENCE</scope>
    <source>
        <strain evidence="1">NM73_A23</strain>
    </source>
</reference>
<name>A0AC61QSE5_9BACT</name>
<accession>A0AC61QSE5</accession>
<evidence type="ECO:0000313" key="1">
    <source>
        <dbReference type="EMBL" id="TGX83210.1"/>
    </source>
</evidence>
<dbReference type="EMBL" id="SRZC01000005">
    <property type="protein sequence ID" value="TGX83210.1"/>
    <property type="molecule type" value="Genomic_DNA"/>
</dbReference>
<evidence type="ECO:0000313" key="2">
    <source>
        <dbReference type="Proteomes" id="UP000308886"/>
    </source>
</evidence>